<dbReference type="Gene3D" id="3.40.190.10">
    <property type="entry name" value="Periplasmic binding protein-like II"/>
    <property type="match status" value="2"/>
</dbReference>
<name>A0A085A520_9ENTR</name>
<keyword evidence="8" id="KW-1185">Reference proteome</keyword>
<gene>
    <name evidence="7" type="primary">ampR</name>
    <name evidence="7" type="ORF">GTGU_02899</name>
</gene>
<evidence type="ECO:0000313" key="8">
    <source>
        <dbReference type="Proteomes" id="UP000028630"/>
    </source>
</evidence>
<dbReference type="AlphaFoldDB" id="A0A085A520"/>
<dbReference type="InterPro" id="IPR000847">
    <property type="entry name" value="LysR_HTH_N"/>
</dbReference>
<protein>
    <submittedName>
        <fullName evidence="7">Glycine cleavage system transcriptional activator</fullName>
    </submittedName>
</protein>
<dbReference type="FunFam" id="1.10.10.10:FF:000038">
    <property type="entry name" value="Glycine cleavage system transcriptional activator"/>
    <property type="match status" value="1"/>
</dbReference>
<dbReference type="EMBL" id="JMTB01000091">
    <property type="protein sequence ID" value="KFC05315.1"/>
    <property type="molecule type" value="Genomic_DNA"/>
</dbReference>
<keyword evidence="5" id="KW-0804">Transcription</keyword>
<sequence>MTRSYIPLNALRAFEAAARHLSFTHAAIELNVTHSAISQQVKALEAHLNCQLFARVSRGLMLTTEGENLLPVLNDSFDRIADTLDRFAASQRREKLKIGVVGTFATGFLLSRLDSFRRRFSHIDLHLSTHNNRVDPAAEGLDYTIRFGSGAWHGTEAIFLCDAPLSPLCSPLLAGELQYPADVLKFTLLRSYRRDEWNAWLQAAGERAPSPTHPVMVFDSSITMLEAAQAGAGIAIAPPGMFTHLLNTERIVQPFSTQISLGGYWLTRLQSRQETVAMRDFAAWIATQTREAQGD</sequence>
<dbReference type="PANTHER" id="PTHR30537:SF70">
    <property type="entry name" value="HTH-TYPE TRANSCRIPTIONAL ACTIVATOR AMPR"/>
    <property type="match status" value="1"/>
</dbReference>
<dbReference type="Proteomes" id="UP000028630">
    <property type="component" value="Unassembled WGS sequence"/>
</dbReference>
<evidence type="ECO:0000259" key="6">
    <source>
        <dbReference type="PROSITE" id="PS50931"/>
    </source>
</evidence>
<dbReference type="Gene3D" id="1.10.10.10">
    <property type="entry name" value="Winged helix-like DNA-binding domain superfamily/Winged helix DNA-binding domain"/>
    <property type="match status" value="1"/>
</dbReference>
<keyword evidence="2" id="KW-0805">Transcription regulation</keyword>
<evidence type="ECO:0000256" key="1">
    <source>
        <dbReference type="ARBA" id="ARBA00009437"/>
    </source>
</evidence>
<proteinExistence type="inferred from homology"/>
<comment type="similarity">
    <text evidence="1">Belongs to the LysR transcriptional regulatory family.</text>
</comment>
<evidence type="ECO:0000256" key="3">
    <source>
        <dbReference type="ARBA" id="ARBA00023125"/>
    </source>
</evidence>
<keyword evidence="4" id="KW-0010">Activator</keyword>
<dbReference type="InterPro" id="IPR036388">
    <property type="entry name" value="WH-like_DNA-bd_sf"/>
</dbReference>
<dbReference type="PRINTS" id="PR00039">
    <property type="entry name" value="HTHLYSR"/>
</dbReference>
<dbReference type="RefSeq" id="WP_038158273.1">
    <property type="nucleotide sequence ID" value="NZ_JMTB01000091.1"/>
</dbReference>
<comment type="caution">
    <text evidence="7">The sequence shown here is derived from an EMBL/GenBank/DDBJ whole genome shotgun (WGS) entry which is preliminary data.</text>
</comment>
<dbReference type="InterPro" id="IPR036390">
    <property type="entry name" value="WH_DNA-bd_sf"/>
</dbReference>
<feature type="domain" description="HTH lysR-type" evidence="6">
    <location>
        <begin position="6"/>
        <end position="63"/>
    </location>
</feature>
<dbReference type="PROSITE" id="PS50931">
    <property type="entry name" value="HTH_LYSR"/>
    <property type="match status" value="1"/>
</dbReference>
<reference evidence="8" key="1">
    <citation type="submission" date="2014-05" db="EMBL/GenBank/DDBJ databases">
        <title>ATOL: Assembling a taxonomically balanced genome-scale reconstruction of the evolutionary history of the Enterobacteriaceae.</title>
        <authorList>
            <person name="Plunkett G. III"/>
            <person name="Neeno-Eckwall E.C."/>
            <person name="Glasner J.D."/>
            <person name="Perna N.T."/>
        </authorList>
    </citation>
    <scope>NUCLEOTIDE SEQUENCE [LARGE SCALE GENOMIC DNA]</scope>
    <source>
        <strain evidence="8">ATCC 49490</strain>
    </source>
</reference>
<evidence type="ECO:0000256" key="5">
    <source>
        <dbReference type="ARBA" id="ARBA00023163"/>
    </source>
</evidence>
<dbReference type="InterPro" id="IPR005119">
    <property type="entry name" value="LysR_subst-bd"/>
</dbReference>
<dbReference type="Pfam" id="PF03466">
    <property type="entry name" value="LysR_substrate"/>
    <property type="match status" value="1"/>
</dbReference>
<dbReference type="SUPFAM" id="SSF53850">
    <property type="entry name" value="Periplasmic binding protein-like II"/>
    <property type="match status" value="1"/>
</dbReference>
<dbReference type="GO" id="GO:0043565">
    <property type="term" value="F:sequence-specific DNA binding"/>
    <property type="evidence" value="ECO:0007669"/>
    <property type="project" value="TreeGrafter"/>
</dbReference>
<keyword evidence="3" id="KW-0238">DNA-binding</keyword>
<dbReference type="OrthoDB" id="5526340at2"/>
<evidence type="ECO:0000256" key="2">
    <source>
        <dbReference type="ARBA" id="ARBA00023015"/>
    </source>
</evidence>
<dbReference type="GO" id="GO:0006351">
    <property type="term" value="P:DNA-templated transcription"/>
    <property type="evidence" value="ECO:0007669"/>
    <property type="project" value="TreeGrafter"/>
</dbReference>
<evidence type="ECO:0000313" key="7">
    <source>
        <dbReference type="EMBL" id="KFC05315.1"/>
    </source>
</evidence>
<dbReference type="GO" id="GO:0003700">
    <property type="term" value="F:DNA-binding transcription factor activity"/>
    <property type="evidence" value="ECO:0007669"/>
    <property type="project" value="InterPro"/>
</dbReference>
<organism evidence="7 8">
    <name type="scientific">Trabulsiella guamensis ATCC 49490</name>
    <dbReference type="NCBI Taxonomy" id="1005994"/>
    <lineage>
        <taxon>Bacteria</taxon>
        <taxon>Pseudomonadati</taxon>
        <taxon>Pseudomonadota</taxon>
        <taxon>Gammaproteobacteria</taxon>
        <taxon>Enterobacterales</taxon>
        <taxon>Enterobacteriaceae</taxon>
        <taxon>Trabulsiella</taxon>
    </lineage>
</organism>
<dbReference type="InterPro" id="IPR058163">
    <property type="entry name" value="LysR-type_TF_proteobact-type"/>
</dbReference>
<evidence type="ECO:0000256" key="4">
    <source>
        <dbReference type="ARBA" id="ARBA00023159"/>
    </source>
</evidence>
<dbReference type="PANTHER" id="PTHR30537">
    <property type="entry name" value="HTH-TYPE TRANSCRIPTIONAL REGULATOR"/>
    <property type="match status" value="1"/>
</dbReference>
<dbReference type="eggNOG" id="COG0583">
    <property type="taxonomic scope" value="Bacteria"/>
</dbReference>
<accession>A0A085A520</accession>
<dbReference type="Pfam" id="PF00126">
    <property type="entry name" value="HTH_1"/>
    <property type="match status" value="1"/>
</dbReference>
<dbReference type="SUPFAM" id="SSF46785">
    <property type="entry name" value="Winged helix' DNA-binding domain"/>
    <property type="match status" value="1"/>
</dbReference>